<reference evidence="1" key="1">
    <citation type="submission" date="2020-08" db="EMBL/GenBank/DDBJ databases">
        <title>Multicomponent nature underlies the extraordinary mechanical properties of spider dragline silk.</title>
        <authorList>
            <person name="Kono N."/>
            <person name="Nakamura H."/>
            <person name="Mori M."/>
            <person name="Yoshida Y."/>
            <person name="Ohtoshi R."/>
            <person name="Malay A.D."/>
            <person name="Moran D.A.P."/>
            <person name="Tomita M."/>
            <person name="Numata K."/>
            <person name="Arakawa K."/>
        </authorList>
    </citation>
    <scope>NUCLEOTIDE SEQUENCE</scope>
</reference>
<sequence length="110" mass="13092">MFQDKLETEVKRRDIERNSRERFAAQCHFVSSANIEKYLSLTDDNLNSYFSAEFQQFHSYASHKYNATKYFKSHAELFEIITEENTEFAFQNVEVGFRIFLVLMVIKLLS</sequence>
<dbReference type="Proteomes" id="UP000887013">
    <property type="component" value="Unassembled WGS sequence"/>
</dbReference>
<gene>
    <name evidence="1" type="ORF">NPIL_586091</name>
</gene>
<name>A0A8X6P989_NEPPI</name>
<evidence type="ECO:0000313" key="1">
    <source>
        <dbReference type="EMBL" id="GFT54948.1"/>
    </source>
</evidence>
<protein>
    <submittedName>
        <fullName evidence="1">Uncharacterized protein</fullName>
    </submittedName>
</protein>
<accession>A0A8X6P989</accession>
<proteinExistence type="predicted"/>
<organism evidence="1 2">
    <name type="scientific">Nephila pilipes</name>
    <name type="common">Giant wood spider</name>
    <name type="synonym">Nephila maculata</name>
    <dbReference type="NCBI Taxonomy" id="299642"/>
    <lineage>
        <taxon>Eukaryota</taxon>
        <taxon>Metazoa</taxon>
        <taxon>Ecdysozoa</taxon>
        <taxon>Arthropoda</taxon>
        <taxon>Chelicerata</taxon>
        <taxon>Arachnida</taxon>
        <taxon>Araneae</taxon>
        <taxon>Araneomorphae</taxon>
        <taxon>Entelegynae</taxon>
        <taxon>Araneoidea</taxon>
        <taxon>Nephilidae</taxon>
        <taxon>Nephila</taxon>
    </lineage>
</organism>
<comment type="caution">
    <text evidence="1">The sequence shown here is derived from an EMBL/GenBank/DDBJ whole genome shotgun (WGS) entry which is preliminary data.</text>
</comment>
<keyword evidence="2" id="KW-1185">Reference proteome</keyword>
<dbReference type="EMBL" id="BMAW01017637">
    <property type="protein sequence ID" value="GFT54948.1"/>
    <property type="molecule type" value="Genomic_DNA"/>
</dbReference>
<evidence type="ECO:0000313" key="2">
    <source>
        <dbReference type="Proteomes" id="UP000887013"/>
    </source>
</evidence>
<dbReference type="AlphaFoldDB" id="A0A8X6P989"/>